<protein>
    <recommendedName>
        <fullName evidence="3">DUF4283 domain-containing protein</fullName>
    </recommendedName>
</protein>
<evidence type="ECO:0008006" key="3">
    <source>
        <dbReference type="Google" id="ProtNLM"/>
    </source>
</evidence>
<organism evidence="1 2">
    <name type="scientific">Gossypium raimondii</name>
    <name type="common">Peruvian cotton</name>
    <name type="synonym">Gossypium klotzschianum subsp. raimondii</name>
    <dbReference type="NCBI Taxonomy" id="29730"/>
    <lineage>
        <taxon>Eukaryota</taxon>
        <taxon>Viridiplantae</taxon>
        <taxon>Streptophyta</taxon>
        <taxon>Embryophyta</taxon>
        <taxon>Tracheophyta</taxon>
        <taxon>Spermatophyta</taxon>
        <taxon>Magnoliopsida</taxon>
        <taxon>eudicotyledons</taxon>
        <taxon>Gunneridae</taxon>
        <taxon>Pentapetalae</taxon>
        <taxon>rosids</taxon>
        <taxon>malvids</taxon>
        <taxon>Malvales</taxon>
        <taxon>Malvaceae</taxon>
        <taxon>Malvoideae</taxon>
        <taxon>Gossypium</taxon>
    </lineage>
</organism>
<evidence type="ECO:0000313" key="1">
    <source>
        <dbReference type="EMBL" id="MBA0581081.1"/>
    </source>
</evidence>
<comment type="caution">
    <text evidence="1">The sequence shown here is derived from an EMBL/GenBank/DDBJ whole genome shotgun (WGS) entry which is preliminary data.</text>
</comment>
<name>A0A7J8NVM5_GOSRA</name>
<sequence length="61" mass="6929">MDRMPVWIQLSRVPLELFTRKGISYVVSALGKPPYMDRITTSEQRLAFAKVCVEIAAGFKI</sequence>
<dbReference type="PANTHER" id="PTHR31286">
    <property type="entry name" value="GLYCINE-RICH CELL WALL STRUCTURAL PROTEIN 1.8-LIKE"/>
    <property type="match status" value="1"/>
</dbReference>
<dbReference type="PANTHER" id="PTHR31286:SF165">
    <property type="entry name" value="DUF4283 DOMAIN-CONTAINING PROTEIN"/>
    <property type="match status" value="1"/>
</dbReference>
<gene>
    <name evidence="1" type="ORF">Gorai_023272</name>
</gene>
<evidence type="ECO:0000313" key="2">
    <source>
        <dbReference type="Proteomes" id="UP000593578"/>
    </source>
</evidence>
<accession>A0A7J8NVM5</accession>
<proteinExistence type="predicted"/>
<dbReference type="InterPro" id="IPR040256">
    <property type="entry name" value="At4g02000-like"/>
</dbReference>
<reference evidence="1 2" key="1">
    <citation type="journal article" date="2019" name="Genome Biol. Evol.">
        <title>Insights into the evolution of the New World diploid cottons (Gossypium, subgenus Houzingenia) based on genome sequencing.</title>
        <authorList>
            <person name="Grover C.E."/>
            <person name="Arick M.A. 2nd"/>
            <person name="Thrash A."/>
            <person name="Conover J.L."/>
            <person name="Sanders W.S."/>
            <person name="Peterson D.G."/>
            <person name="Frelichowski J.E."/>
            <person name="Scheffler J.A."/>
            <person name="Scheffler B.E."/>
            <person name="Wendel J.F."/>
        </authorList>
    </citation>
    <scope>NUCLEOTIDE SEQUENCE [LARGE SCALE GENOMIC DNA]</scope>
    <source>
        <strain evidence="1">8</strain>
        <tissue evidence="1">Leaf</tissue>
    </source>
</reference>
<dbReference type="EMBL" id="JABEZZ010000002">
    <property type="protein sequence ID" value="MBA0581081.1"/>
    <property type="molecule type" value="Genomic_DNA"/>
</dbReference>
<dbReference type="Proteomes" id="UP000593578">
    <property type="component" value="Unassembled WGS sequence"/>
</dbReference>
<feature type="non-terminal residue" evidence="1">
    <location>
        <position position="61"/>
    </location>
</feature>
<dbReference type="AlphaFoldDB" id="A0A7J8NVM5"/>